<dbReference type="InterPro" id="IPR019987">
    <property type="entry name" value="GTP-bd_ribosome_bio_YsxC"/>
</dbReference>
<dbReference type="NCBIfam" id="NF003255">
    <property type="entry name" value="PRK04213.1"/>
    <property type="match status" value="1"/>
</dbReference>
<dbReference type="Pfam" id="PF01926">
    <property type="entry name" value="MMR_HSR1"/>
    <property type="match status" value="1"/>
</dbReference>
<comment type="caution">
    <text evidence="12">The sequence shown here is derived from an EMBL/GenBank/DDBJ whole genome shotgun (WGS) entry which is preliminary data.</text>
</comment>
<evidence type="ECO:0000256" key="4">
    <source>
        <dbReference type="ARBA" id="ARBA00022723"/>
    </source>
</evidence>
<keyword evidence="5 10" id="KW-0547">Nucleotide-binding</keyword>
<dbReference type="AlphaFoldDB" id="A0A484F3Q3"/>
<dbReference type="InterPro" id="IPR030393">
    <property type="entry name" value="G_ENGB_dom"/>
</dbReference>
<accession>A0A484F3Q3</accession>
<dbReference type="GO" id="GO:0051301">
    <property type="term" value="P:cell division"/>
    <property type="evidence" value="ECO:0007669"/>
    <property type="project" value="UniProtKB-KW"/>
</dbReference>
<dbReference type="HAMAP" id="MF_00321">
    <property type="entry name" value="GTPase_EngB"/>
    <property type="match status" value="1"/>
</dbReference>
<keyword evidence="8 10" id="KW-0717">Septation</keyword>
<keyword evidence="7 10" id="KW-0342">GTP-binding</keyword>
<evidence type="ECO:0000259" key="11">
    <source>
        <dbReference type="PROSITE" id="PS51706"/>
    </source>
</evidence>
<gene>
    <name evidence="10" type="primary">engB</name>
    <name evidence="12" type="ORF">C7391_1507</name>
</gene>
<evidence type="ECO:0000256" key="2">
    <source>
        <dbReference type="ARBA" id="ARBA00009638"/>
    </source>
</evidence>
<dbReference type="Proteomes" id="UP000294855">
    <property type="component" value="Unassembled WGS sequence"/>
</dbReference>
<dbReference type="EMBL" id="SNYS01000010">
    <property type="protein sequence ID" value="TDQ67953.1"/>
    <property type="molecule type" value="Genomic_DNA"/>
</dbReference>
<keyword evidence="13" id="KW-1185">Reference proteome</keyword>
<protein>
    <recommendedName>
        <fullName evidence="10">Probable GTP-binding protein EngB</fullName>
    </recommendedName>
</protein>
<evidence type="ECO:0000256" key="3">
    <source>
        <dbReference type="ARBA" id="ARBA00022618"/>
    </source>
</evidence>
<evidence type="ECO:0000256" key="6">
    <source>
        <dbReference type="ARBA" id="ARBA00022842"/>
    </source>
</evidence>
<dbReference type="PANTHER" id="PTHR11649:SF13">
    <property type="entry name" value="ENGB-TYPE G DOMAIN-CONTAINING PROTEIN"/>
    <property type="match status" value="1"/>
</dbReference>
<keyword evidence="3 10" id="KW-0132">Cell division</keyword>
<reference evidence="12 13" key="1">
    <citation type="submission" date="2019-03" db="EMBL/GenBank/DDBJ databases">
        <title>Genomic Encyclopedia of Type Strains, Phase IV (KMG-IV): sequencing the most valuable type-strain genomes for metagenomic binning, comparative biology and taxonomic classification.</title>
        <authorList>
            <person name="Goeker M."/>
        </authorList>
    </citation>
    <scope>NUCLEOTIDE SEQUENCE [LARGE SCALE GENOMIC DNA]</scope>
    <source>
        <strain evidence="12 13">DSM 13328</strain>
    </source>
</reference>
<evidence type="ECO:0000256" key="5">
    <source>
        <dbReference type="ARBA" id="ARBA00022741"/>
    </source>
</evidence>
<dbReference type="GO" id="GO:0005525">
    <property type="term" value="F:GTP binding"/>
    <property type="evidence" value="ECO:0007669"/>
    <property type="project" value="UniProtKB-UniRule"/>
</dbReference>
<dbReference type="InterPro" id="IPR027417">
    <property type="entry name" value="P-loop_NTPase"/>
</dbReference>
<keyword evidence="6" id="KW-0460">Magnesium</keyword>
<feature type="domain" description="EngB-type G" evidence="11">
    <location>
        <begin position="42"/>
        <end position="242"/>
    </location>
</feature>
<dbReference type="PANTHER" id="PTHR11649">
    <property type="entry name" value="MSS1/TRME-RELATED GTP-BINDING PROTEIN"/>
    <property type="match status" value="1"/>
</dbReference>
<dbReference type="PROSITE" id="PS51706">
    <property type="entry name" value="G_ENGB"/>
    <property type="match status" value="1"/>
</dbReference>
<comment type="similarity">
    <text evidence="2 10">Belongs to the TRAFAC class TrmE-Era-EngA-EngB-Septin-like GTPase superfamily. EngB GTPase family.</text>
</comment>
<evidence type="ECO:0000256" key="10">
    <source>
        <dbReference type="HAMAP-Rule" id="MF_00321"/>
    </source>
</evidence>
<keyword evidence="9 10" id="KW-0131">Cell cycle</keyword>
<evidence type="ECO:0000256" key="9">
    <source>
        <dbReference type="ARBA" id="ARBA00023306"/>
    </source>
</evidence>
<evidence type="ECO:0000313" key="13">
    <source>
        <dbReference type="Proteomes" id="UP000294855"/>
    </source>
</evidence>
<evidence type="ECO:0000256" key="7">
    <source>
        <dbReference type="ARBA" id="ARBA00023134"/>
    </source>
</evidence>
<comment type="cofactor">
    <cofactor evidence="1">
        <name>Mg(2+)</name>
        <dbReference type="ChEBI" id="CHEBI:18420"/>
    </cofactor>
</comment>
<keyword evidence="4" id="KW-0479">Metal-binding</keyword>
<evidence type="ECO:0000256" key="1">
    <source>
        <dbReference type="ARBA" id="ARBA00001946"/>
    </source>
</evidence>
<comment type="function">
    <text evidence="10">Necessary for normal cell division and for the maintenance of normal septation.</text>
</comment>
<evidence type="ECO:0000313" key="12">
    <source>
        <dbReference type="EMBL" id="TDQ67953.1"/>
    </source>
</evidence>
<evidence type="ECO:0000256" key="8">
    <source>
        <dbReference type="ARBA" id="ARBA00023210"/>
    </source>
</evidence>
<dbReference type="InterPro" id="IPR006073">
    <property type="entry name" value="GTP-bd"/>
</dbReference>
<name>A0A484F3Q3_9EURY</name>
<dbReference type="Gene3D" id="3.40.50.300">
    <property type="entry name" value="P-loop containing nucleotide triphosphate hydrolases"/>
    <property type="match status" value="1"/>
</dbReference>
<dbReference type="GO" id="GO:0046872">
    <property type="term" value="F:metal ion binding"/>
    <property type="evidence" value="ECO:0007669"/>
    <property type="project" value="UniProtKB-KW"/>
</dbReference>
<organism evidence="12 13">
    <name type="scientific">Methanimicrococcus blatticola</name>
    <dbReference type="NCBI Taxonomy" id="91560"/>
    <lineage>
        <taxon>Archaea</taxon>
        <taxon>Methanobacteriati</taxon>
        <taxon>Methanobacteriota</taxon>
        <taxon>Stenosarchaea group</taxon>
        <taxon>Methanomicrobia</taxon>
        <taxon>Methanosarcinales</taxon>
        <taxon>Methanosarcinaceae</taxon>
        <taxon>Methanimicrococcus</taxon>
    </lineage>
</organism>
<dbReference type="SUPFAM" id="SSF52540">
    <property type="entry name" value="P-loop containing nucleoside triphosphate hydrolases"/>
    <property type="match status" value="1"/>
</dbReference>
<sequence length="249" mass="28185">MSAPPVSHKPKHGIKRKHNLAKLKSRQKVKTMEKIEKKNNAVTFEVIFVGRSNVGKSTLLKNLTGRNVRTGKRPGVTLKPTHLYFDDFLITDMPGFGFMSGVTKEKSEDVKNNIVQYIEGHADRIMLAVQVIDGPAFVEITERWDSRDEIPIDLELHDFLEEMEITTIIAANKMDRVKETEKDELLTEIVEIFGYGTDENGESTGVGWKESGALVAPVSARGGDIRPLISHLKNEFHKMKRDDLFKHFN</sequence>
<proteinExistence type="inferred from homology"/>